<organism evidence="1 2">
    <name type="scientific">Acinetobacter stercoris</name>
    <dbReference type="NCBI Taxonomy" id="2126983"/>
    <lineage>
        <taxon>Bacteria</taxon>
        <taxon>Pseudomonadati</taxon>
        <taxon>Pseudomonadota</taxon>
        <taxon>Gammaproteobacteria</taxon>
        <taxon>Moraxellales</taxon>
        <taxon>Moraxellaceae</taxon>
        <taxon>Acinetobacter</taxon>
    </lineage>
</organism>
<accession>A0A2U3N1C2</accession>
<keyword evidence="2" id="KW-1185">Reference proteome</keyword>
<gene>
    <name evidence="1" type="ORF">KPC_2636</name>
</gene>
<dbReference type="AlphaFoldDB" id="A0A2U3N1C2"/>
<evidence type="ECO:0000313" key="2">
    <source>
        <dbReference type="Proteomes" id="UP000245974"/>
    </source>
</evidence>
<reference evidence="2" key="1">
    <citation type="submission" date="2018-03" db="EMBL/GenBank/DDBJ databases">
        <authorList>
            <person name="Blom J."/>
        </authorList>
    </citation>
    <scope>NUCLEOTIDE SEQUENCE [LARGE SCALE GENOMIC DNA]</scope>
    <source>
        <strain evidence="2">KPC-SM-21</strain>
    </source>
</reference>
<dbReference type="RefSeq" id="WP_121974881.1">
    <property type="nucleotide sequence ID" value="NZ_OOGT01000139.1"/>
</dbReference>
<dbReference type="InParanoid" id="A0A2U3N1C2"/>
<protein>
    <submittedName>
        <fullName evidence="1">Uncharacterized protein</fullName>
    </submittedName>
</protein>
<dbReference type="OrthoDB" id="6710883at2"/>
<name>A0A2U3N1C2_9GAMM</name>
<proteinExistence type="predicted"/>
<evidence type="ECO:0000313" key="1">
    <source>
        <dbReference type="EMBL" id="SPL71458.1"/>
    </source>
</evidence>
<sequence>MIDLSVKKINKMIDEFSNSGKQPEKLLVGYKTYSRLMNDEKFAEKVVPSSDDPKLRTYKNLKIQLITEKHYFEVC</sequence>
<dbReference type="EMBL" id="OOGT01000139">
    <property type="protein sequence ID" value="SPL71458.1"/>
    <property type="molecule type" value="Genomic_DNA"/>
</dbReference>
<dbReference type="Proteomes" id="UP000245974">
    <property type="component" value="Unassembled WGS sequence"/>
</dbReference>